<keyword evidence="1" id="KW-0812">Transmembrane</keyword>
<feature type="domain" description="Serine aminopeptidase S33" evidence="2">
    <location>
        <begin position="29"/>
        <end position="156"/>
    </location>
</feature>
<dbReference type="HOGENOM" id="CLU_058232_0_0_6"/>
<dbReference type="InterPro" id="IPR029058">
    <property type="entry name" value="AB_hydrolase_fold"/>
</dbReference>
<dbReference type="KEGG" id="oai:OLEAN_C10780"/>
<evidence type="ECO:0000256" key="1">
    <source>
        <dbReference type="SAM" id="Phobius"/>
    </source>
</evidence>
<reference evidence="3" key="1">
    <citation type="journal article" date="2013" name="Nat. Commun.">
        <title>Genome sequence and functional genomic analysis of the oil-degrading bacterium Oleispira antarctica.</title>
        <authorList>
            <person name="Kube M."/>
            <person name="Chernikova T.N."/>
            <person name="Al-Ramahi Y."/>
            <person name="Beloqui A."/>
            <person name="Lopez-Cortez N."/>
            <person name="Guazzaroni M.E."/>
            <person name="Heipieper H.J."/>
            <person name="Klages S."/>
            <person name="Kotsyurbenko O.R."/>
            <person name="Langer I."/>
            <person name="Nechitaylo T.Y."/>
            <person name="Lunsdorf H."/>
            <person name="Fernandez M."/>
            <person name="Juarez S."/>
            <person name="Ciordia S."/>
            <person name="Singer A."/>
            <person name="Kagan O."/>
            <person name="Egorova O."/>
            <person name="Petit P.A."/>
            <person name="Stogios P."/>
            <person name="Kim Y."/>
            <person name="Tchigvintsev A."/>
            <person name="Flick R."/>
            <person name="Denaro R."/>
            <person name="Genovese M."/>
            <person name="Albar J.P."/>
            <person name="Reva O.N."/>
            <person name="Martinez-Gomariz M."/>
            <person name="Tran H."/>
            <person name="Ferrer M."/>
            <person name="Savchenko A."/>
            <person name="Yakunin A.F."/>
            <person name="Yakimov M.M."/>
            <person name="Golyshina O.V."/>
            <person name="Reinhardt R."/>
            <person name="Golyshin P.N."/>
        </authorList>
    </citation>
    <scope>NUCLEOTIDE SEQUENCE [LARGE SCALE GENOMIC DNA]</scope>
</reference>
<protein>
    <recommendedName>
        <fullName evidence="2">Serine aminopeptidase S33 domain-containing protein</fullName>
    </recommendedName>
</protein>
<dbReference type="PATRIC" id="fig|698738.3.peg.1121"/>
<dbReference type="Gene3D" id="3.40.50.1820">
    <property type="entry name" value="alpha/beta hydrolase"/>
    <property type="match status" value="1"/>
</dbReference>
<keyword evidence="4" id="KW-1185">Reference proteome</keyword>
<evidence type="ECO:0000313" key="3">
    <source>
        <dbReference type="EMBL" id="CCK75254.1"/>
    </source>
</evidence>
<dbReference type="InterPro" id="IPR017208">
    <property type="entry name" value="UCP037442_abhydr"/>
</dbReference>
<evidence type="ECO:0000259" key="2">
    <source>
        <dbReference type="Pfam" id="PF12146"/>
    </source>
</evidence>
<keyword evidence="1" id="KW-0472">Membrane</keyword>
<name>R4YST4_OLEAN</name>
<feature type="transmembrane region" description="Helical" evidence="1">
    <location>
        <begin position="151"/>
        <end position="170"/>
    </location>
</feature>
<dbReference type="OrthoDB" id="9785076at2"/>
<dbReference type="EMBL" id="FO203512">
    <property type="protein sequence ID" value="CCK75254.1"/>
    <property type="molecule type" value="Genomic_DNA"/>
</dbReference>
<dbReference type="SUPFAM" id="SSF53474">
    <property type="entry name" value="alpha/beta-Hydrolases"/>
    <property type="match status" value="1"/>
</dbReference>
<dbReference type="PIRSF" id="PIRSF037442">
    <property type="entry name" value="UCP037442_abhydr"/>
    <property type="match status" value="1"/>
</dbReference>
<accession>R4YST4</accession>
<dbReference type="Proteomes" id="UP000032749">
    <property type="component" value="Chromosome"/>
</dbReference>
<dbReference type="STRING" id="698738.OLEAN_C10780"/>
<gene>
    <name evidence="3" type="ORF">OLEAN_C10780</name>
</gene>
<evidence type="ECO:0000313" key="4">
    <source>
        <dbReference type="Proteomes" id="UP000032749"/>
    </source>
</evidence>
<dbReference type="AlphaFoldDB" id="R4YST4"/>
<organism evidence="3 4">
    <name type="scientific">Oleispira antarctica RB-8</name>
    <dbReference type="NCBI Taxonomy" id="698738"/>
    <lineage>
        <taxon>Bacteria</taxon>
        <taxon>Pseudomonadati</taxon>
        <taxon>Pseudomonadota</taxon>
        <taxon>Gammaproteobacteria</taxon>
        <taxon>Oceanospirillales</taxon>
        <taxon>Oceanospirillaceae</taxon>
        <taxon>Oleispira</taxon>
    </lineage>
</organism>
<dbReference type="Pfam" id="PF12146">
    <property type="entry name" value="Hydrolase_4"/>
    <property type="match status" value="1"/>
</dbReference>
<proteinExistence type="predicted"/>
<sequence length="285" mass="32471">MSTKMKTEILQTTAGHSITAQVFPAQGNSKGVCIIATATGVAQRLYEDFANWLTEHHYTAVTFDYDGIGLSIDRHVKFSKSDKLSWAKNDCPAVLDYVKIEFPDQKITWIGHSVGAHMLGFMENTDDISKAITVGAGTGTWWYNAPPTKRIAWFLWYFLVPATVPLLGYFPGDKLGIMCNLPKGVIMQWRRWCLKKDYAIGYEGDWLRENFANTKMPMTSIAFTDDDMMSMKNVEMLHAFFTGADKTMVKIKPSDIDQKRIGHIGWHKARYRKLWDNYFLPALES</sequence>
<keyword evidence="1" id="KW-1133">Transmembrane helix</keyword>
<dbReference type="InterPro" id="IPR022742">
    <property type="entry name" value="Hydrolase_4"/>
</dbReference>